<dbReference type="EMBL" id="JAGKQM010000012">
    <property type="protein sequence ID" value="KAH0897630.1"/>
    <property type="molecule type" value="Genomic_DNA"/>
</dbReference>
<dbReference type="PANTHER" id="PTHR48057">
    <property type="entry name" value="LEUCINE-RICH REPEAT SERINE/THREONINE-PROTEIN KINASE 1"/>
    <property type="match status" value="1"/>
</dbReference>
<protein>
    <recommendedName>
        <fullName evidence="3">Receptor-like protein 12</fullName>
    </recommendedName>
</protein>
<dbReference type="PANTHER" id="PTHR48057:SF19">
    <property type="entry name" value="LEUCINE-RICH REPEAT-CONTAINING N-TERMINAL PLANT-TYPE DOMAIN-CONTAINING PROTEIN"/>
    <property type="match status" value="1"/>
</dbReference>
<name>A0ABQ8AYJ3_BRANA</name>
<gene>
    <name evidence="1" type="ORF">HID58_047198</name>
</gene>
<dbReference type="Pfam" id="PF13855">
    <property type="entry name" value="LRR_8"/>
    <property type="match status" value="1"/>
</dbReference>
<organism evidence="1 2">
    <name type="scientific">Brassica napus</name>
    <name type="common">Rape</name>
    <dbReference type="NCBI Taxonomy" id="3708"/>
    <lineage>
        <taxon>Eukaryota</taxon>
        <taxon>Viridiplantae</taxon>
        <taxon>Streptophyta</taxon>
        <taxon>Embryophyta</taxon>
        <taxon>Tracheophyta</taxon>
        <taxon>Spermatophyta</taxon>
        <taxon>Magnoliopsida</taxon>
        <taxon>eudicotyledons</taxon>
        <taxon>Gunneridae</taxon>
        <taxon>Pentapetalae</taxon>
        <taxon>rosids</taxon>
        <taxon>malvids</taxon>
        <taxon>Brassicales</taxon>
        <taxon>Brassicaceae</taxon>
        <taxon>Brassiceae</taxon>
        <taxon>Brassica</taxon>
    </lineage>
</organism>
<evidence type="ECO:0000313" key="2">
    <source>
        <dbReference type="Proteomes" id="UP000824890"/>
    </source>
</evidence>
<feature type="non-terminal residue" evidence="1">
    <location>
        <position position="307"/>
    </location>
</feature>
<reference evidence="1 2" key="1">
    <citation type="submission" date="2021-05" db="EMBL/GenBank/DDBJ databases">
        <title>Genome Assembly of Synthetic Allotetraploid Brassica napus Reveals Homoeologous Exchanges between Subgenomes.</title>
        <authorList>
            <person name="Davis J.T."/>
        </authorList>
    </citation>
    <scope>NUCLEOTIDE SEQUENCE [LARGE SCALE GENOMIC DNA]</scope>
    <source>
        <strain evidence="2">cv. Da-Ae</strain>
        <tissue evidence="1">Seedling</tissue>
    </source>
</reference>
<comment type="caution">
    <text evidence="1">The sequence shown here is derived from an EMBL/GenBank/DDBJ whole genome shotgun (WGS) entry which is preliminary data.</text>
</comment>
<feature type="non-terminal residue" evidence="1">
    <location>
        <position position="1"/>
    </location>
</feature>
<accession>A0ABQ8AYJ3</accession>
<sequence>IVIDFLVSYPSISPSYSTLLLLRHSTFASTTKERLFWNLETSFRLMSLTQIHGIRAVLIAVYGRGVMCDDRSVQVISSLFLPYTSLISSSLKSKSSLFRVLQYLRHLNHTYCNLQEEIPSSLGNLSHLTLVDLSHNSLTGNLKRLGHVNLGANLSSLLYLQLSINHLVYEVPDSIGNLNKIRVILSFNTFTSKLPSNISVFHSLWYFDVSANSFRAYIYDLILTSGLFGKKTLSIGPIEFMNASFSSSPELEFLYLDRNKFDGIIPESISKFVSLRELYLIQNSISGKIPRSMSKLANLHVLDLSNN</sequence>
<dbReference type="Proteomes" id="UP000824890">
    <property type="component" value="Unassembled WGS sequence"/>
</dbReference>
<evidence type="ECO:0008006" key="3">
    <source>
        <dbReference type="Google" id="ProtNLM"/>
    </source>
</evidence>
<dbReference type="PRINTS" id="PR00019">
    <property type="entry name" value="LEURICHRPT"/>
</dbReference>
<dbReference type="InterPro" id="IPR032675">
    <property type="entry name" value="LRR_dom_sf"/>
</dbReference>
<dbReference type="SUPFAM" id="SSF52058">
    <property type="entry name" value="L domain-like"/>
    <property type="match status" value="1"/>
</dbReference>
<dbReference type="InterPro" id="IPR001611">
    <property type="entry name" value="Leu-rich_rpt"/>
</dbReference>
<dbReference type="InterPro" id="IPR052595">
    <property type="entry name" value="LRRC69/RLP"/>
</dbReference>
<evidence type="ECO:0000313" key="1">
    <source>
        <dbReference type="EMBL" id="KAH0897630.1"/>
    </source>
</evidence>
<keyword evidence="2" id="KW-1185">Reference proteome</keyword>
<proteinExistence type="predicted"/>
<dbReference type="Gene3D" id="3.80.10.10">
    <property type="entry name" value="Ribonuclease Inhibitor"/>
    <property type="match status" value="3"/>
</dbReference>